<dbReference type="AlphaFoldDB" id="W6QA49"/>
<accession>W6QA49</accession>
<dbReference type="OrthoDB" id="412788at2759"/>
<sequence>MIPALIVVAGSLWKPLKGPVNDWLLIVCNSSSLIDAHKDLAVADLVHPNLATENTILYMGLSGTI</sequence>
<proteinExistence type="predicted"/>
<evidence type="ECO:0000313" key="2">
    <source>
        <dbReference type="Proteomes" id="UP000030686"/>
    </source>
</evidence>
<name>W6QA49_PENRF</name>
<evidence type="ECO:0000313" key="1">
    <source>
        <dbReference type="EMBL" id="CDM33543.1"/>
    </source>
</evidence>
<reference evidence="1" key="1">
    <citation type="journal article" date="2014" name="Nat. Commun.">
        <title>Multiple recent horizontal transfers of a large genomic region in cheese making fungi.</title>
        <authorList>
            <person name="Cheeseman K."/>
            <person name="Ropars J."/>
            <person name="Renault P."/>
            <person name="Dupont J."/>
            <person name="Gouzy J."/>
            <person name="Branca A."/>
            <person name="Abraham A.L."/>
            <person name="Ceppi M."/>
            <person name="Conseiller E."/>
            <person name="Debuchy R."/>
            <person name="Malagnac F."/>
            <person name="Goarin A."/>
            <person name="Silar P."/>
            <person name="Lacoste S."/>
            <person name="Sallet E."/>
            <person name="Bensimon A."/>
            <person name="Giraud T."/>
            <person name="Brygoo Y."/>
        </authorList>
    </citation>
    <scope>NUCLEOTIDE SEQUENCE [LARGE SCALE GENOMIC DNA]</scope>
    <source>
        <strain evidence="1">FM164</strain>
    </source>
</reference>
<dbReference type="Proteomes" id="UP000030686">
    <property type="component" value="Unassembled WGS sequence"/>
</dbReference>
<organism evidence="1 2">
    <name type="scientific">Penicillium roqueforti (strain FM164)</name>
    <dbReference type="NCBI Taxonomy" id="1365484"/>
    <lineage>
        <taxon>Eukaryota</taxon>
        <taxon>Fungi</taxon>
        <taxon>Dikarya</taxon>
        <taxon>Ascomycota</taxon>
        <taxon>Pezizomycotina</taxon>
        <taxon>Eurotiomycetes</taxon>
        <taxon>Eurotiomycetidae</taxon>
        <taxon>Eurotiales</taxon>
        <taxon>Aspergillaceae</taxon>
        <taxon>Penicillium</taxon>
    </lineage>
</organism>
<gene>
    <name evidence="1" type="ORF">PROQFM164_S03g000267</name>
</gene>
<dbReference type="EMBL" id="HG792017">
    <property type="protein sequence ID" value="CDM33543.1"/>
    <property type="molecule type" value="Genomic_DNA"/>
</dbReference>
<keyword evidence="2" id="KW-1185">Reference proteome</keyword>
<protein>
    <submittedName>
        <fullName evidence="1">Genomic scaffold, ProqFM164S03</fullName>
    </submittedName>
</protein>